<dbReference type="Proteomes" id="UP000265768">
    <property type="component" value="Unassembled WGS sequence"/>
</dbReference>
<dbReference type="SUPFAM" id="SSF53474">
    <property type="entry name" value="alpha/beta-Hydrolases"/>
    <property type="match status" value="1"/>
</dbReference>
<dbReference type="OrthoDB" id="262125at2"/>
<evidence type="ECO:0000256" key="1">
    <source>
        <dbReference type="ARBA" id="ARBA00022801"/>
    </source>
</evidence>
<evidence type="ECO:0000313" key="4">
    <source>
        <dbReference type="Proteomes" id="UP000265768"/>
    </source>
</evidence>
<dbReference type="InterPro" id="IPR029058">
    <property type="entry name" value="AB_hydrolase_fold"/>
</dbReference>
<dbReference type="GO" id="GO:0006508">
    <property type="term" value="P:proteolysis"/>
    <property type="evidence" value="ECO:0007669"/>
    <property type="project" value="InterPro"/>
</dbReference>
<dbReference type="Gene3D" id="3.40.50.1820">
    <property type="entry name" value="alpha/beta hydrolase"/>
    <property type="match status" value="1"/>
</dbReference>
<accession>A0A3A4APP2</accession>
<organism evidence="3 4">
    <name type="scientific">Bailinhaonella thermotolerans</name>
    <dbReference type="NCBI Taxonomy" id="1070861"/>
    <lineage>
        <taxon>Bacteria</taxon>
        <taxon>Bacillati</taxon>
        <taxon>Actinomycetota</taxon>
        <taxon>Actinomycetes</taxon>
        <taxon>Streptosporangiales</taxon>
        <taxon>Streptosporangiaceae</taxon>
        <taxon>Bailinhaonella</taxon>
    </lineage>
</organism>
<gene>
    <name evidence="3" type="ORF">D5H75_33295</name>
</gene>
<dbReference type="InterPro" id="IPR001375">
    <property type="entry name" value="Peptidase_S9_cat"/>
</dbReference>
<evidence type="ECO:0000313" key="3">
    <source>
        <dbReference type="EMBL" id="RJL23248.1"/>
    </source>
</evidence>
<dbReference type="SUPFAM" id="SSF82171">
    <property type="entry name" value="DPP6 N-terminal domain-like"/>
    <property type="match status" value="1"/>
</dbReference>
<dbReference type="RefSeq" id="WP_119930560.1">
    <property type="nucleotide sequence ID" value="NZ_QZEY01000019.1"/>
</dbReference>
<dbReference type="InterPro" id="IPR011042">
    <property type="entry name" value="6-blade_b-propeller_TolB-like"/>
</dbReference>
<feature type="domain" description="Peptidase S9 prolyl oligopeptidase catalytic" evidence="2">
    <location>
        <begin position="454"/>
        <end position="658"/>
    </location>
</feature>
<protein>
    <submittedName>
        <fullName evidence="3">S9 family peptidase</fullName>
    </submittedName>
</protein>
<dbReference type="PANTHER" id="PTHR42776">
    <property type="entry name" value="SERINE PEPTIDASE S9 FAMILY MEMBER"/>
    <property type="match status" value="1"/>
</dbReference>
<reference evidence="3 4" key="1">
    <citation type="submission" date="2018-09" db="EMBL/GenBank/DDBJ databases">
        <title>YIM 75507 draft genome.</title>
        <authorList>
            <person name="Tang S."/>
            <person name="Feng Y."/>
        </authorList>
    </citation>
    <scope>NUCLEOTIDE SEQUENCE [LARGE SCALE GENOMIC DNA]</scope>
    <source>
        <strain evidence="3 4">YIM 75507</strain>
    </source>
</reference>
<dbReference type="Gene3D" id="2.120.10.30">
    <property type="entry name" value="TolB, C-terminal domain"/>
    <property type="match status" value="1"/>
</dbReference>
<dbReference type="EMBL" id="QZEY01000019">
    <property type="protein sequence ID" value="RJL23248.1"/>
    <property type="molecule type" value="Genomic_DNA"/>
</dbReference>
<keyword evidence="4" id="KW-1185">Reference proteome</keyword>
<dbReference type="GO" id="GO:0004252">
    <property type="term" value="F:serine-type endopeptidase activity"/>
    <property type="evidence" value="ECO:0007669"/>
    <property type="project" value="TreeGrafter"/>
</dbReference>
<dbReference type="Pfam" id="PF00326">
    <property type="entry name" value="Peptidase_S9"/>
    <property type="match status" value="1"/>
</dbReference>
<sequence>MTFDDAWDFVAVPRVSDFVVSRESDRLVACVASLSPERDAYLPALWEHVPESRTWRRLTPPRFLAHSPAFLPDGSLVCLGTRYELEHDSVTTAGPYALWLLPADGSPPRQVMAWPTGISRVYAAERSGDVRVAVRLMPGASGYEDEERLRAERKRAGLVGALLYDRFPVRVWGREFSPARLRIMAAGRMTREGTWIPDQRDLLPRVDGHVGEDVVPAPGGGRLVVPTRVDEPRGAQRWALMVADDRTGEAETIADEAGSDFHSPAISDDGGMVVCVRRTVETRHTLPEVRLWLIDLETGKTQDLTPGFPLWPRNPVFSPDAESVYFVADERGRAPVFRVRVATGEITRIMDSGAGGTLRPGRGGLYALHSALDSPPAPVRLDLAEVDQEPEFLRVPGTTPRLPGTLTEIEAAGRDEARLRAWLVLPGGAPSAAPLVVWLHGGPLASWNEWSWVANPWLLAAEGYAVLLPDPALSTGYGPAFIQRGWASWGEAPYDDVMALADAACRRPDIDGDRCAVIGNSFGGYLANVIATRTRRFRAIVSGASVWHLESFLATTDEPWAWSRQWGDVNRSPADRRNVCAHSPHRRADRLRTPMLVVHGDEDYRVPISQSLHLWWDLMRNDVDAKLLYFPQEDHSVLTPALARLWHEVVHAFLEHHVRGNRWNRPRLL</sequence>
<dbReference type="PANTHER" id="PTHR42776:SF4">
    <property type="entry name" value="ACYLAMINO-ACID-RELEASING ENZYME"/>
    <property type="match status" value="1"/>
</dbReference>
<comment type="caution">
    <text evidence="3">The sequence shown here is derived from an EMBL/GenBank/DDBJ whole genome shotgun (WGS) entry which is preliminary data.</text>
</comment>
<dbReference type="AlphaFoldDB" id="A0A3A4APP2"/>
<keyword evidence="1" id="KW-0378">Hydrolase</keyword>
<evidence type="ECO:0000259" key="2">
    <source>
        <dbReference type="Pfam" id="PF00326"/>
    </source>
</evidence>
<name>A0A3A4APP2_9ACTN</name>
<proteinExistence type="predicted"/>